<dbReference type="Proteomes" id="UP000316371">
    <property type="component" value="Unassembled WGS sequence"/>
</dbReference>
<dbReference type="Pfam" id="PF00535">
    <property type="entry name" value="Glycos_transf_2"/>
    <property type="match status" value="1"/>
</dbReference>
<dbReference type="InterPro" id="IPR001173">
    <property type="entry name" value="Glyco_trans_2-like"/>
</dbReference>
<dbReference type="OrthoDB" id="9788101at2"/>
<dbReference type="PANTHER" id="PTHR22916:SF67">
    <property type="entry name" value="COLANIC ACID BIOSYNTHESIS GLYCOSYL TRANSFERASE WCAE-RELATED"/>
    <property type="match status" value="1"/>
</dbReference>
<proteinExistence type="predicted"/>
<sequence>MFKLSIITINYNNLKGLQRTVESVINQSWKEFEYIIIDGGSTDGSKEYLESKKEYLDFCISQPDKGIYNAMNKGISNATGEYLLFLNSGDHLFYKDALKKNKDLLIDYDLIYFDLQVVNQAEFYINKYPEELRFSDLYYGSLPHPATFIKKELFKKIGLYDEDLKIVSDWKFFLLALFQFNCTYKKGNDTFATFYLDGVSSDYNNKKKLIAERQKVLHHYFAPFLLDYEELNSARIYTGMNRYKMLIEIEKTNIGRKIVSFFFRFYIVLFLKKNVKEITDRNPKNLF</sequence>
<protein>
    <submittedName>
        <fullName evidence="2">Glycosyltransferase</fullName>
    </submittedName>
</protein>
<dbReference type="EMBL" id="VJZT01000003">
    <property type="protein sequence ID" value="TRX41244.1"/>
    <property type="molecule type" value="Genomic_DNA"/>
</dbReference>
<reference evidence="2 3" key="1">
    <citation type="submission" date="2019-07" db="EMBL/GenBank/DDBJ databases">
        <title>Novel species of Flavobacterium.</title>
        <authorList>
            <person name="Liu Q."/>
            <person name="Xin Y.-H."/>
        </authorList>
    </citation>
    <scope>NUCLEOTIDE SEQUENCE [LARGE SCALE GENOMIC DNA]</scope>
    <source>
        <strain evidence="2 3">LB1R34</strain>
    </source>
</reference>
<evidence type="ECO:0000313" key="2">
    <source>
        <dbReference type="EMBL" id="TRX41244.1"/>
    </source>
</evidence>
<gene>
    <name evidence="2" type="ORF">FNW21_03875</name>
</gene>
<keyword evidence="3" id="KW-1185">Reference proteome</keyword>
<feature type="domain" description="Glycosyltransferase 2-like" evidence="1">
    <location>
        <begin position="5"/>
        <end position="129"/>
    </location>
</feature>
<keyword evidence="2" id="KW-0808">Transferase</keyword>
<dbReference type="CDD" id="cd06433">
    <property type="entry name" value="GT_2_WfgS_like"/>
    <property type="match status" value="1"/>
</dbReference>
<organism evidence="2 3">
    <name type="scientific">Flavobacterium restrictum</name>
    <dbReference type="NCBI Taxonomy" id="2594428"/>
    <lineage>
        <taxon>Bacteria</taxon>
        <taxon>Pseudomonadati</taxon>
        <taxon>Bacteroidota</taxon>
        <taxon>Flavobacteriia</taxon>
        <taxon>Flavobacteriales</taxon>
        <taxon>Flavobacteriaceae</taxon>
        <taxon>Flavobacterium</taxon>
    </lineage>
</organism>
<dbReference type="InterPro" id="IPR029044">
    <property type="entry name" value="Nucleotide-diphossugar_trans"/>
</dbReference>
<evidence type="ECO:0000259" key="1">
    <source>
        <dbReference type="Pfam" id="PF00535"/>
    </source>
</evidence>
<dbReference type="RefSeq" id="WP_144255432.1">
    <property type="nucleotide sequence ID" value="NZ_VJZT01000003.1"/>
</dbReference>
<dbReference type="SUPFAM" id="SSF53448">
    <property type="entry name" value="Nucleotide-diphospho-sugar transferases"/>
    <property type="match status" value="1"/>
</dbReference>
<name>A0A553E846_9FLAO</name>
<comment type="caution">
    <text evidence="2">The sequence shown here is derived from an EMBL/GenBank/DDBJ whole genome shotgun (WGS) entry which is preliminary data.</text>
</comment>
<dbReference type="Gene3D" id="3.90.550.10">
    <property type="entry name" value="Spore Coat Polysaccharide Biosynthesis Protein SpsA, Chain A"/>
    <property type="match status" value="1"/>
</dbReference>
<dbReference type="PANTHER" id="PTHR22916">
    <property type="entry name" value="GLYCOSYLTRANSFERASE"/>
    <property type="match status" value="1"/>
</dbReference>
<evidence type="ECO:0000313" key="3">
    <source>
        <dbReference type="Proteomes" id="UP000316371"/>
    </source>
</evidence>
<accession>A0A553E846</accession>
<dbReference type="GO" id="GO:0016758">
    <property type="term" value="F:hexosyltransferase activity"/>
    <property type="evidence" value="ECO:0007669"/>
    <property type="project" value="UniProtKB-ARBA"/>
</dbReference>
<dbReference type="AlphaFoldDB" id="A0A553E846"/>